<accession>A0A6S6TAD0</accession>
<organism evidence="1">
    <name type="scientific">uncultured Sulfurovum sp</name>
    <dbReference type="NCBI Taxonomy" id="269237"/>
    <lineage>
        <taxon>Bacteria</taxon>
        <taxon>Pseudomonadati</taxon>
        <taxon>Campylobacterota</taxon>
        <taxon>Epsilonproteobacteria</taxon>
        <taxon>Campylobacterales</taxon>
        <taxon>Sulfurovaceae</taxon>
        <taxon>Sulfurovum</taxon>
        <taxon>environmental samples</taxon>
    </lineage>
</organism>
<dbReference type="GO" id="GO:0043571">
    <property type="term" value="P:maintenance of CRISPR repeat elements"/>
    <property type="evidence" value="ECO:0007669"/>
    <property type="project" value="InterPro"/>
</dbReference>
<dbReference type="CDD" id="cd09739">
    <property type="entry name" value="Cas6_I-F"/>
    <property type="match status" value="1"/>
</dbReference>
<dbReference type="AlphaFoldDB" id="A0A6S6TAD0"/>
<protein>
    <submittedName>
        <fullName evidence="1">Type I-F CRISPR-associated endoribonuclease Cas6/Csy4</fullName>
    </submittedName>
</protein>
<evidence type="ECO:0000313" key="1">
    <source>
        <dbReference type="EMBL" id="CAA6812340.1"/>
    </source>
</evidence>
<dbReference type="NCBIfam" id="TIGR02563">
    <property type="entry name" value="cas_Csy4"/>
    <property type="match status" value="1"/>
</dbReference>
<proteinExistence type="predicted"/>
<name>A0A6S6TAD0_9BACT</name>
<sequence length="194" mass="22796">MNYYVDIKLFTDTEITLGFVWKKLYAQVHLALVEVRDEKNLVSMGLSFPKYKESAFPLGNELRIFAKTKDELERLDLNRWLERLLDYVSVSPIKEVPSSVNEFVSFGRKQFKVNAERLARRQAKRKGISFEEALKNYEDFDEEKQKTKLPFVNIKSLSSDREMKIFIQKSDNKEQKEGLFSTYGLSNEATVPWF</sequence>
<reference evidence="1" key="1">
    <citation type="submission" date="2020-01" db="EMBL/GenBank/DDBJ databases">
        <authorList>
            <person name="Meier V. D."/>
            <person name="Meier V D."/>
        </authorList>
    </citation>
    <scope>NUCLEOTIDE SEQUENCE</scope>
    <source>
        <strain evidence="1">HLG_WM_MAG_06</strain>
    </source>
</reference>
<dbReference type="Pfam" id="PF09618">
    <property type="entry name" value="Cas_Csy4"/>
    <property type="match status" value="1"/>
</dbReference>
<gene>
    <name evidence="1" type="ORF">HELGO_WM47010</name>
</gene>
<dbReference type="Gene3D" id="3.30.70.2540">
    <property type="entry name" value="CRISPR-associated endoribonuclease Cas6/Csy4"/>
    <property type="match status" value="1"/>
</dbReference>
<dbReference type="GO" id="GO:0004519">
    <property type="term" value="F:endonuclease activity"/>
    <property type="evidence" value="ECO:0007669"/>
    <property type="project" value="InterPro"/>
</dbReference>
<dbReference type="EMBL" id="CACVAP010000067">
    <property type="protein sequence ID" value="CAA6812340.1"/>
    <property type="molecule type" value="Genomic_DNA"/>
</dbReference>
<dbReference type="InterPro" id="IPR042564">
    <property type="entry name" value="CRISPR-Cas6/Csy4_sf"/>
</dbReference>
<dbReference type="InterPro" id="IPR013396">
    <property type="entry name" value="CRISPR-assoc_prot_Csy4"/>
</dbReference>